<evidence type="ECO:0000256" key="24">
    <source>
        <dbReference type="ARBA" id="ARBA00053094"/>
    </source>
</evidence>
<evidence type="ECO:0000256" key="17">
    <source>
        <dbReference type="ARBA" id="ARBA00030634"/>
    </source>
</evidence>
<evidence type="ECO:0000256" key="19">
    <source>
        <dbReference type="ARBA" id="ARBA00031927"/>
    </source>
</evidence>
<dbReference type="PRINTS" id="PR01403">
    <property type="entry name" value="8OXTPHPHTASE"/>
</dbReference>
<evidence type="ECO:0000256" key="16">
    <source>
        <dbReference type="ARBA" id="ARBA00029673"/>
    </source>
</evidence>
<comment type="function">
    <text evidence="24">Oxidized purine nucleoside triphosphate hydrolase which is a prominent sanitizer of the oxidized nucleotide pool. Catalyzes the hydrolysis of 2-oxo-dATP (2-hydroxy-dATP) into 2-oxo-dAMP. Also has a significant hydrolase activity toward 2-oxo-ATP, 8-oxo-dGTP and 8-oxo-dATP. Through the hydrolysis of oxidized purine nucleoside triphosphates, prevents their incorporation into DNA and the subsequent transversions A:T to C:G and G:C to T:A. Also catalyzes the hydrolysis of methylated purine nucleoside triphosphate preventing their integration into DNA. Through this antimutagenic activity protects cells from oxidative stress.</text>
</comment>
<dbReference type="EC" id="3.6.1.56" evidence="14"/>
<evidence type="ECO:0000256" key="15">
    <source>
        <dbReference type="ARBA" id="ARBA00026218"/>
    </source>
</evidence>
<evidence type="ECO:0000313" key="27">
    <source>
        <dbReference type="EMBL" id="OHA66393.1"/>
    </source>
</evidence>
<comment type="subcellular location">
    <subcellularLocation>
        <location evidence="2">Cytoplasm</location>
    </subcellularLocation>
</comment>
<comment type="catalytic activity">
    <reaction evidence="23">
        <text>N(6)-methyl-dATP + H2O = N(6)-methyl-dAMP + diphosphate + H(+)</text>
        <dbReference type="Rhea" id="RHEA:67604"/>
        <dbReference type="ChEBI" id="CHEBI:15377"/>
        <dbReference type="ChEBI" id="CHEBI:15378"/>
        <dbReference type="ChEBI" id="CHEBI:33019"/>
        <dbReference type="ChEBI" id="CHEBI:169976"/>
        <dbReference type="ChEBI" id="CHEBI:172872"/>
    </reaction>
    <physiologicalReaction direction="left-to-right" evidence="23">
        <dbReference type="Rhea" id="RHEA:67605"/>
    </physiologicalReaction>
</comment>
<dbReference type="EMBL" id="MHTV01000034">
    <property type="protein sequence ID" value="OHA66393.1"/>
    <property type="molecule type" value="Genomic_DNA"/>
</dbReference>
<evidence type="ECO:0000256" key="6">
    <source>
        <dbReference type="ARBA" id="ARBA00022723"/>
    </source>
</evidence>
<dbReference type="PROSITE" id="PS51462">
    <property type="entry name" value="NUDIX"/>
    <property type="match status" value="1"/>
</dbReference>
<evidence type="ECO:0000256" key="18">
    <source>
        <dbReference type="ARBA" id="ARBA00030682"/>
    </source>
</evidence>
<dbReference type="InterPro" id="IPR020084">
    <property type="entry name" value="NUDIX_hydrolase_CS"/>
</dbReference>
<dbReference type="InterPro" id="IPR015797">
    <property type="entry name" value="NUDIX_hydrolase-like_dom_sf"/>
</dbReference>
<dbReference type="GO" id="GO:0005737">
    <property type="term" value="C:cytoplasm"/>
    <property type="evidence" value="ECO:0007669"/>
    <property type="project" value="UniProtKB-SubCell"/>
</dbReference>
<evidence type="ECO:0000256" key="21">
    <source>
        <dbReference type="ARBA" id="ARBA00048002"/>
    </source>
</evidence>
<dbReference type="SUPFAM" id="SSF55811">
    <property type="entry name" value="Nudix"/>
    <property type="match status" value="1"/>
</dbReference>
<protein>
    <recommendedName>
        <fullName evidence="15">Oxidized purine nucleoside triphosphate hydrolase</fullName>
        <ecNumber evidence="14">3.6.1.56</ecNumber>
    </recommendedName>
    <alternativeName>
        <fullName evidence="19">2-hydroxy-dATP diphosphatase</fullName>
    </alternativeName>
    <alternativeName>
        <fullName evidence="18">7,8-dihydro-8-oxoguanine triphosphatase</fullName>
    </alternativeName>
    <alternativeName>
        <fullName evidence="17">8-oxo-dGTPase</fullName>
    </alternativeName>
    <alternativeName>
        <fullName evidence="20">Methylated purine nucleoside triphosphate hydrolase</fullName>
    </alternativeName>
    <alternativeName>
        <fullName evidence="16">Nucleoside diphosphate-linked moiety X motif 1</fullName>
    </alternativeName>
</protein>
<comment type="catalytic activity">
    <reaction evidence="11">
        <text>2-oxo-dATP + H2O = 2-oxo-dAMP + diphosphate + H(+)</text>
        <dbReference type="Rhea" id="RHEA:31583"/>
        <dbReference type="ChEBI" id="CHEBI:15377"/>
        <dbReference type="ChEBI" id="CHEBI:15378"/>
        <dbReference type="ChEBI" id="CHEBI:33019"/>
        <dbReference type="ChEBI" id="CHEBI:63212"/>
        <dbReference type="ChEBI" id="CHEBI:77897"/>
        <dbReference type="EC" id="3.6.1.56"/>
    </reaction>
    <physiologicalReaction direction="left-to-right" evidence="11">
        <dbReference type="Rhea" id="RHEA:31584"/>
    </physiologicalReaction>
</comment>
<dbReference type="GO" id="GO:0046872">
    <property type="term" value="F:metal ion binding"/>
    <property type="evidence" value="ECO:0007669"/>
    <property type="project" value="UniProtKB-KW"/>
</dbReference>
<gene>
    <name evidence="27" type="ORF">A3C04_04305</name>
</gene>
<dbReference type="PANTHER" id="PTHR43758:SF2">
    <property type="entry name" value="OXIDIZED PURINE NUCLEOSIDE TRIPHOSPHATE HYDROLASE"/>
    <property type="match status" value="1"/>
</dbReference>
<dbReference type="PROSITE" id="PS00893">
    <property type="entry name" value="NUDIX_BOX"/>
    <property type="match status" value="1"/>
</dbReference>
<evidence type="ECO:0000256" key="10">
    <source>
        <dbReference type="ARBA" id="ARBA00024448"/>
    </source>
</evidence>
<comment type="catalytic activity">
    <reaction evidence="22">
        <text>O(6)-methyl-dGTP + H2O = O(6)-methyl-dGMP + diphosphate + H(+)</text>
        <dbReference type="Rhea" id="RHEA:67600"/>
        <dbReference type="ChEBI" id="CHEBI:15377"/>
        <dbReference type="ChEBI" id="CHEBI:15378"/>
        <dbReference type="ChEBI" id="CHEBI:33019"/>
        <dbReference type="ChEBI" id="CHEBI:169974"/>
        <dbReference type="ChEBI" id="CHEBI:169975"/>
    </reaction>
    <physiologicalReaction direction="left-to-right" evidence="22">
        <dbReference type="Rhea" id="RHEA:67601"/>
    </physiologicalReaction>
</comment>
<evidence type="ECO:0000256" key="7">
    <source>
        <dbReference type="ARBA" id="ARBA00022801"/>
    </source>
</evidence>
<comment type="caution">
    <text evidence="27">The sequence shown here is derived from an EMBL/GenBank/DDBJ whole genome shotgun (WGS) entry which is preliminary data.</text>
</comment>
<keyword evidence="5" id="KW-0963">Cytoplasm</keyword>
<accession>A0A1G2R0U1</accession>
<evidence type="ECO:0000256" key="22">
    <source>
        <dbReference type="ARBA" id="ARBA00048894"/>
    </source>
</evidence>
<evidence type="ECO:0000313" key="28">
    <source>
        <dbReference type="Proteomes" id="UP000178092"/>
    </source>
</evidence>
<comment type="subunit">
    <text evidence="4">Monomer.</text>
</comment>
<evidence type="ECO:0000256" key="11">
    <source>
        <dbReference type="ARBA" id="ARBA00024459"/>
    </source>
</evidence>
<evidence type="ECO:0000256" key="5">
    <source>
        <dbReference type="ARBA" id="ARBA00022490"/>
    </source>
</evidence>
<evidence type="ECO:0000256" key="12">
    <source>
        <dbReference type="ARBA" id="ARBA00024486"/>
    </source>
</evidence>
<dbReference type="Pfam" id="PF00293">
    <property type="entry name" value="NUDIX"/>
    <property type="match status" value="1"/>
</dbReference>
<keyword evidence="6" id="KW-0479">Metal-binding</keyword>
<reference evidence="27 28" key="1">
    <citation type="journal article" date="2016" name="Nat. Commun.">
        <title>Thousands of microbial genomes shed light on interconnected biogeochemical processes in an aquifer system.</title>
        <authorList>
            <person name="Anantharaman K."/>
            <person name="Brown C.T."/>
            <person name="Hug L.A."/>
            <person name="Sharon I."/>
            <person name="Castelle C.J."/>
            <person name="Probst A.J."/>
            <person name="Thomas B.C."/>
            <person name="Singh A."/>
            <person name="Wilkins M.J."/>
            <person name="Karaoz U."/>
            <person name="Brodie E.L."/>
            <person name="Williams K.H."/>
            <person name="Hubbard S.S."/>
            <person name="Banfield J.F."/>
        </authorList>
    </citation>
    <scope>NUCLEOTIDE SEQUENCE [LARGE SCALE GENOMIC DNA]</scope>
</reference>
<evidence type="ECO:0000256" key="14">
    <source>
        <dbReference type="ARBA" id="ARBA00026103"/>
    </source>
</evidence>
<comment type="catalytic activity">
    <reaction evidence="12">
        <text>8-oxo-dGTP + H2O = 8-oxo-dGMP + diphosphate + H(+)</text>
        <dbReference type="Rhea" id="RHEA:31575"/>
        <dbReference type="ChEBI" id="CHEBI:15377"/>
        <dbReference type="ChEBI" id="CHEBI:15378"/>
        <dbReference type="ChEBI" id="CHEBI:33019"/>
        <dbReference type="ChEBI" id="CHEBI:63224"/>
        <dbReference type="ChEBI" id="CHEBI:77896"/>
    </reaction>
    <physiologicalReaction direction="left-to-right" evidence="12">
        <dbReference type="Rhea" id="RHEA:31576"/>
    </physiologicalReaction>
</comment>
<keyword evidence="8" id="KW-0460">Magnesium</keyword>
<dbReference type="PANTHER" id="PTHR43758">
    <property type="entry name" value="7,8-DIHYDRO-8-OXOGUANINE TRIPHOSPHATASE"/>
    <property type="match status" value="1"/>
</dbReference>
<comment type="catalytic activity">
    <reaction evidence="21">
        <text>N(6)-methyl-ATP + H2O = N(6)-methyl-AMP + diphosphate + H(+)</text>
        <dbReference type="Rhea" id="RHEA:67608"/>
        <dbReference type="ChEBI" id="CHEBI:15377"/>
        <dbReference type="ChEBI" id="CHEBI:15378"/>
        <dbReference type="ChEBI" id="CHEBI:33019"/>
        <dbReference type="ChEBI" id="CHEBI:144842"/>
        <dbReference type="ChEBI" id="CHEBI:172873"/>
    </reaction>
    <physiologicalReaction direction="left-to-right" evidence="21">
        <dbReference type="Rhea" id="RHEA:67609"/>
    </physiologicalReaction>
</comment>
<dbReference type="GO" id="GO:0008413">
    <property type="term" value="F:8-oxo-7,8-dihydroguanosine triphosphate pyrophosphatase activity"/>
    <property type="evidence" value="ECO:0007669"/>
    <property type="project" value="InterPro"/>
</dbReference>
<dbReference type="Gene3D" id="3.90.79.10">
    <property type="entry name" value="Nucleoside Triphosphate Pyrophosphohydrolase"/>
    <property type="match status" value="1"/>
</dbReference>
<evidence type="ECO:0000256" key="25">
    <source>
        <dbReference type="RuleBase" id="RU003476"/>
    </source>
</evidence>
<evidence type="ECO:0000256" key="8">
    <source>
        <dbReference type="ARBA" id="ARBA00022842"/>
    </source>
</evidence>
<evidence type="ECO:0000259" key="26">
    <source>
        <dbReference type="PROSITE" id="PS51462"/>
    </source>
</evidence>
<comment type="catalytic activity">
    <reaction evidence="13">
        <text>2-oxo-ATP + H2O = 2-oxo-AMP + diphosphate + H(+)</text>
        <dbReference type="Rhea" id="RHEA:67392"/>
        <dbReference type="ChEBI" id="CHEBI:15377"/>
        <dbReference type="ChEBI" id="CHEBI:15378"/>
        <dbReference type="ChEBI" id="CHEBI:33019"/>
        <dbReference type="ChEBI" id="CHEBI:71395"/>
        <dbReference type="ChEBI" id="CHEBI:172878"/>
    </reaction>
    <physiologicalReaction direction="left-to-right" evidence="13">
        <dbReference type="Rhea" id="RHEA:67393"/>
    </physiologicalReaction>
</comment>
<dbReference type="InterPro" id="IPR003563">
    <property type="entry name" value="8ODP"/>
</dbReference>
<dbReference type="AlphaFoldDB" id="A0A1G2R0U1"/>
<dbReference type="CDD" id="cd03427">
    <property type="entry name" value="NUDIX_MTH1_Nudt1"/>
    <property type="match status" value="1"/>
</dbReference>
<keyword evidence="7 25" id="KW-0378">Hydrolase</keyword>
<evidence type="ECO:0000256" key="9">
    <source>
        <dbReference type="ARBA" id="ARBA00022884"/>
    </source>
</evidence>
<comment type="cofactor">
    <cofactor evidence="1">
        <name>Mg(2+)</name>
        <dbReference type="ChEBI" id="CHEBI:18420"/>
    </cofactor>
</comment>
<dbReference type="InterPro" id="IPR000086">
    <property type="entry name" value="NUDIX_hydrolase_dom"/>
</dbReference>
<evidence type="ECO:0000256" key="23">
    <source>
        <dbReference type="ARBA" id="ARBA00049032"/>
    </source>
</evidence>
<keyword evidence="9" id="KW-0694">RNA-binding</keyword>
<organism evidence="27 28">
    <name type="scientific">Candidatus Wildermuthbacteria bacterium RIFCSPHIGHO2_02_FULL_45_25</name>
    <dbReference type="NCBI Taxonomy" id="1802450"/>
    <lineage>
        <taxon>Bacteria</taxon>
        <taxon>Candidatus Wildermuthiibacteriota</taxon>
    </lineage>
</organism>
<dbReference type="PRINTS" id="PR00502">
    <property type="entry name" value="NUDIXFAMILY"/>
</dbReference>
<evidence type="ECO:0000256" key="13">
    <source>
        <dbReference type="ARBA" id="ARBA00024596"/>
    </source>
</evidence>
<comment type="catalytic activity">
    <reaction evidence="10">
        <text>8-oxo-dATP + H2O = 8-oxo-dAMP + diphosphate + H(+)</text>
        <dbReference type="Rhea" id="RHEA:65396"/>
        <dbReference type="ChEBI" id="CHEBI:15377"/>
        <dbReference type="ChEBI" id="CHEBI:15378"/>
        <dbReference type="ChEBI" id="CHEBI:33019"/>
        <dbReference type="ChEBI" id="CHEBI:71361"/>
        <dbReference type="ChEBI" id="CHEBI:172871"/>
    </reaction>
    <physiologicalReaction direction="left-to-right" evidence="10">
        <dbReference type="Rhea" id="RHEA:65397"/>
    </physiologicalReaction>
</comment>
<dbReference type="Proteomes" id="UP000178092">
    <property type="component" value="Unassembled WGS sequence"/>
</dbReference>
<dbReference type="GO" id="GO:0008828">
    <property type="term" value="F:dATP diphosphatase activity"/>
    <property type="evidence" value="ECO:0007669"/>
    <property type="project" value="UniProtKB-EC"/>
</dbReference>
<evidence type="ECO:0000256" key="20">
    <source>
        <dbReference type="ARBA" id="ARBA00032071"/>
    </source>
</evidence>
<dbReference type="InterPro" id="IPR020476">
    <property type="entry name" value="Nudix_hydrolase"/>
</dbReference>
<feature type="domain" description="Nudix hydrolase" evidence="26">
    <location>
        <begin position="1"/>
        <end position="130"/>
    </location>
</feature>
<dbReference type="GO" id="GO:0003723">
    <property type="term" value="F:RNA binding"/>
    <property type="evidence" value="ECO:0007669"/>
    <property type="project" value="UniProtKB-KW"/>
</dbReference>
<evidence type="ECO:0000256" key="3">
    <source>
        <dbReference type="ARBA" id="ARBA00005582"/>
    </source>
</evidence>
<sequence length="154" mass="17788">MIKVLTLCIIHQGHQVLLGMKKRGFGQGRWNGFGGKVHEGESIEEAMKRELKEEAGIVLNSYEKKGVIDFEFQGEAQILEVHVFKGSEFEGEPVETEEMKPQWFAIGDIPFDQMWVDDKYWLPSVLEGKNFKAKFLFADEDTLIDHTIEWKQPE</sequence>
<evidence type="ECO:0000256" key="4">
    <source>
        <dbReference type="ARBA" id="ARBA00011245"/>
    </source>
</evidence>
<name>A0A1G2R0U1_9BACT</name>
<evidence type="ECO:0000256" key="1">
    <source>
        <dbReference type="ARBA" id="ARBA00001946"/>
    </source>
</evidence>
<evidence type="ECO:0000256" key="2">
    <source>
        <dbReference type="ARBA" id="ARBA00004496"/>
    </source>
</evidence>
<proteinExistence type="inferred from homology"/>
<dbReference type="GO" id="GO:0042262">
    <property type="term" value="P:DNA protection"/>
    <property type="evidence" value="ECO:0007669"/>
    <property type="project" value="InterPro"/>
</dbReference>
<comment type="similarity">
    <text evidence="3 25">Belongs to the Nudix hydrolase family.</text>
</comment>